<organism evidence="1 2">
    <name type="scientific">Gigaspora margarita</name>
    <dbReference type="NCBI Taxonomy" id="4874"/>
    <lineage>
        <taxon>Eukaryota</taxon>
        <taxon>Fungi</taxon>
        <taxon>Fungi incertae sedis</taxon>
        <taxon>Mucoromycota</taxon>
        <taxon>Glomeromycotina</taxon>
        <taxon>Glomeromycetes</taxon>
        <taxon>Diversisporales</taxon>
        <taxon>Gigasporaceae</taxon>
        <taxon>Gigaspora</taxon>
    </lineage>
</organism>
<name>A0ABN7WC73_GIGMA</name>
<dbReference type="Proteomes" id="UP000789901">
    <property type="component" value="Unassembled WGS sequence"/>
</dbReference>
<protein>
    <submittedName>
        <fullName evidence="1">26513_t:CDS:1</fullName>
    </submittedName>
</protein>
<evidence type="ECO:0000313" key="2">
    <source>
        <dbReference type="Proteomes" id="UP000789901"/>
    </source>
</evidence>
<reference evidence="1 2" key="1">
    <citation type="submission" date="2021-06" db="EMBL/GenBank/DDBJ databases">
        <authorList>
            <person name="Kallberg Y."/>
            <person name="Tangrot J."/>
            <person name="Rosling A."/>
        </authorList>
    </citation>
    <scope>NUCLEOTIDE SEQUENCE [LARGE SCALE GENOMIC DNA]</scope>
    <source>
        <strain evidence="1 2">120-4 pot B 10/14</strain>
    </source>
</reference>
<dbReference type="EMBL" id="CAJVQB010036523">
    <property type="protein sequence ID" value="CAG8824089.1"/>
    <property type="molecule type" value="Genomic_DNA"/>
</dbReference>
<gene>
    <name evidence="1" type="ORF">GMARGA_LOCUS28490</name>
</gene>
<dbReference type="SUPFAM" id="SSF47413">
    <property type="entry name" value="lambda repressor-like DNA-binding domains"/>
    <property type="match status" value="1"/>
</dbReference>
<dbReference type="Gene3D" id="1.10.260.40">
    <property type="entry name" value="lambda repressor-like DNA-binding domains"/>
    <property type="match status" value="1"/>
</dbReference>
<keyword evidence="2" id="KW-1185">Reference proteome</keyword>
<dbReference type="InterPro" id="IPR010982">
    <property type="entry name" value="Lambda_DNA-bd_dom_sf"/>
</dbReference>
<accession>A0ABN7WC73</accession>
<proteinExistence type="predicted"/>
<sequence length="159" mass="18850">MNRNKKEFNFPPEEEMEKVIKRFSDPNYNRVNIGLMPDASELDKSKYNICQSISRYKRINKLTPNELSKKIRISQAKTDDILFGRIANFNLDELVSYTEKLNGHLQLKINYDEMLGIRRTVLKISPHCWKRNEEFRAIIKNFVQQLDKKEPEEEGVDKV</sequence>
<evidence type="ECO:0000313" key="1">
    <source>
        <dbReference type="EMBL" id="CAG8824089.1"/>
    </source>
</evidence>
<comment type="caution">
    <text evidence="1">The sequence shown here is derived from an EMBL/GenBank/DDBJ whole genome shotgun (WGS) entry which is preliminary data.</text>
</comment>